<evidence type="ECO:0000313" key="8">
    <source>
        <dbReference type="EMBL" id="KAK3301904.1"/>
    </source>
</evidence>
<dbReference type="RefSeq" id="XP_062717684.1">
    <property type="nucleotide sequence ID" value="XM_062865280.1"/>
</dbReference>
<reference evidence="8" key="1">
    <citation type="journal article" date="2023" name="Mol. Phylogenet. Evol.">
        <title>Genome-scale phylogeny and comparative genomics of the fungal order Sordariales.</title>
        <authorList>
            <person name="Hensen N."/>
            <person name="Bonometti L."/>
            <person name="Westerberg I."/>
            <person name="Brannstrom I.O."/>
            <person name="Guillou S."/>
            <person name="Cros-Aarteil S."/>
            <person name="Calhoun S."/>
            <person name="Haridas S."/>
            <person name="Kuo A."/>
            <person name="Mondo S."/>
            <person name="Pangilinan J."/>
            <person name="Riley R."/>
            <person name="LaButti K."/>
            <person name="Andreopoulos B."/>
            <person name="Lipzen A."/>
            <person name="Chen C."/>
            <person name="Yan M."/>
            <person name="Daum C."/>
            <person name="Ng V."/>
            <person name="Clum A."/>
            <person name="Steindorff A."/>
            <person name="Ohm R.A."/>
            <person name="Martin F."/>
            <person name="Silar P."/>
            <person name="Natvig D.O."/>
            <person name="Lalanne C."/>
            <person name="Gautier V."/>
            <person name="Ament-Velasquez S.L."/>
            <person name="Kruys A."/>
            <person name="Hutchinson M.I."/>
            <person name="Powell A.J."/>
            <person name="Barry K."/>
            <person name="Miller A.N."/>
            <person name="Grigoriev I.V."/>
            <person name="Debuchy R."/>
            <person name="Gladieux P."/>
            <person name="Hiltunen Thoren M."/>
            <person name="Johannesson H."/>
        </authorList>
    </citation>
    <scope>NUCLEOTIDE SEQUENCE</scope>
    <source>
        <strain evidence="8">CBS 333.67</strain>
    </source>
</reference>
<keyword evidence="9" id="KW-1185">Reference proteome</keyword>
<name>A0AAJ0GL16_9PEZI</name>
<feature type="region of interest" description="Disordered" evidence="6">
    <location>
        <begin position="604"/>
        <end position="630"/>
    </location>
</feature>
<dbReference type="PANTHER" id="PTHR31845:SF32">
    <property type="entry name" value="MISCELLANEOUS ZN(II)2CYS6 TRANSCRIPTION FACTOR (EUROFUNG)-RELATED"/>
    <property type="match status" value="1"/>
</dbReference>
<evidence type="ECO:0000259" key="7">
    <source>
        <dbReference type="PROSITE" id="PS00463"/>
    </source>
</evidence>
<dbReference type="GO" id="GO:0008270">
    <property type="term" value="F:zinc ion binding"/>
    <property type="evidence" value="ECO:0007669"/>
    <property type="project" value="InterPro"/>
</dbReference>
<feature type="region of interest" description="Disordered" evidence="6">
    <location>
        <begin position="109"/>
        <end position="166"/>
    </location>
</feature>
<evidence type="ECO:0000256" key="2">
    <source>
        <dbReference type="ARBA" id="ARBA00023015"/>
    </source>
</evidence>
<accession>A0AAJ0GL16</accession>
<dbReference type="GO" id="GO:0005634">
    <property type="term" value="C:nucleus"/>
    <property type="evidence" value="ECO:0007669"/>
    <property type="project" value="UniProtKB-SubCell"/>
</dbReference>
<dbReference type="InterPro" id="IPR051089">
    <property type="entry name" value="prtT"/>
</dbReference>
<protein>
    <recommendedName>
        <fullName evidence="7">Zn(2)-C6 fungal-type domain-containing protein</fullName>
    </recommendedName>
</protein>
<evidence type="ECO:0000313" key="9">
    <source>
        <dbReference type="Proteomes" id="UP001273166"/>
    </source>
</evidence>
<dbReference type="Gene3D" id="4.10.240.10">
    <property type="entry name" value="Zn(2)-C6 fungal-type DNA-binding domain"/>
    <property type="match status" value="1"/>
</dbReference>
<dbReference type="GO" id="GO:0000981">
    <property type="term" value="F:DNA-binding transcription factor activity, RNA polymerase II-specific"/>
    <property type="evidence" value="ECO:0007669"/>
    <property type="project" value="InterPro"/>
</dbReference>
<evidence type="ECO:0000256" key="5">
    <source>
        <dbReference type="ARBA" id="ARBA00023242"/>
    </source>
</evidence>
<reference evidence="8" key="2">
    <citation type="submission" date="2023-06" db="EMBL/GenBank/DDBJ databases">
        <authorList>
            <consortium name="Lawrence Berkeley National Laboratory"/>
            <person name="Mondo S.J."/>
            <person name="Hensen N."/>
            <person name="Bonometti L."/>
            <person name="Westerberg I."/>
            <person name="Brannstrom I.O."/>
            <person name="Guillou S."/>
            <person name="Cros-Aarteil S."/>
            <person name="Calhoun S."/>
            <person name="Haridas S."/>
            <person name="Kuo A."/>
            <person name="Pangilinan J."/>
            <person name="Riley R."/>
            <person name="Labutti K."/>
            <person name="Andreopoulos B."/>
            <person name="Lipzen A."/>
            <person name="Chen C."/>
            <person name="Yanf M."/>
            <person name="Daum C."/>
            <person name="Ng V."/>
            <person name="Clum A."/>
            <person name="Steindorff A."/>
            <person name="Ohm R."/>
            <person name="Martin F."/>
            <person name="Silar P."/>
            <person name="Natvig D."/>
            <person name="Lalanne C."/>
            <person name="Gautier V."/>
            <person name="Ament-Velasquez S.L."/>
            <person name="Kruys A."/>
            <person name="Hutchinson M.I."/>
            <person name="Powell A.J."/>
            <person name="Barry K."/>
            <person name="Miller A.N."/>
            <person name="Grigoriev I.V."/>
            <person name="Debuchy R."/>
            <person name="Gladieux P."/>
            <person name="Thoren M.H."/>
            <person name="Johannesson H."/>
        </authorList>
    </citation>
    <scope>NUCLEOTIDE SEQUENCE</scope>
    <source>
        <strain evidence="8">CBS 333.67</strain>
    </source>
</reference>
<comment type="caution">
    <text evidence="8">The sequence shown here is derived from an EMBL/GenBank/DDBJ whole genome shotgun (WGS) entry which is preliminary data.</text>
</comment>
<dbReference type="GO" id="GO:0000976">
    <property type="term" value="F:transcription cis-regulatory region binding"/>
    <property type="evidence" value="ECO:0007669"/>
    <property type="project" value="TreeGrafter"/>
</dbReference>
<feature type="compositionally biased region" description="Acidic residues" evidence="6">
    <location>
        <begin position="120"/>
        <end position="129"/>
    </location>
</feature>
<proteinExistence type="predicted"/>
<sequence length="671" mass="73491">MATQRSTKGVPASYGRACIHCARAKCRCIYRSADDATCERCLRLKKQCTLQPSLRKWNGRQTNSARISRLEDQLQELVGLLKNSAATGQPIRLGDTTLAKHGLGTLLASTGSATHGPDDQMLEEDDDSSDVSTISAVRISLDPSSSSQRSSATWPAHTHSLEPRVPGMPEELATCAEQLTPEEAEHNLSEFRTHNAFSAPFLCFAPDVTSARLREERPFLWFNLMTVTTKSLPQQRRMNQAIKQHLAKAMVVEDEKNMDLLWGLLIFMSWSHYHQKMKPHLTLMGCLAHSLIYDLVLHRPQAEASKIAFITNNASCDEPAAGESPAEARRAVLGCFVVTSIIATSQKRLEPLAWTTYLEECLEHLVQRPQWLGDTVLVAAVRYQLVVNQIVQILRKPHDSMIPPSYVDALRLQINNIRREIPEKLASNEILATQILQADLLLHETALQSLSTASTSGIPDLQRHTALSAQLDAVRRFFDDVFFTIPPTRYAGLPVGFWDQTAHFLIALFRLSRTTAADPAGALDVAAICERLAAGFAQAAAGWEVVGNGRRKAQDGQEEEEGLDIFTKCRHWAKGLRERWLADRKETAAAAAAAAAAATELHGYGPGSGGSGEIRGEGGPGDNGAGDAPGFMMPGSVGFFENDAILRGPATLGLLQTGDGWLTDIFQTSWD</sequence>
<dbReference type="SUPFAM" id="SSF57701">
    <property type="entry name" value="Zn2/Cys6 DNA-binding domain"/>
    <property type="match status" value="1"/>
</dbReference>
<evidence type="ECO:0000256" key="4">
    <source>
        <dbReference type="ARBA" id="ARBA00023163"/>
    </source>
</evidence>
<feature type="domain" description="Zn(2)-C6 fungal-type" evidence="7">
    <location>
        <begin position="17"/>
        <end position="48"/>
    </location>
</feature>
<feature type="compositionally biased region" description="Gly residues" evidence="6">
    <location>
        <begin position="604"/>
        <end position="624"/>
    </location>
</feature>
<keyword evidence="2" id="KW-0805">Transcription regulation</keyword>
<dbReference type="PANTHER" id="PTHR31845">
    <property type="entry name" value="FINGER DOMAIN PROTEIN, PUTATIVE-RELATED"/>
    <property type="match status" value="1"/>
</dbReference>
<feature type="compositionally biased region" description="Low complexity" evidence="6">
    <location>
        <begin position="140"/>
        <end position="151"/>
    </location>
</feature>
<evidence type="ECO:0000256" key="3">
    <source>
        <dbReference type="ARBA" id="ARBA00023125"/>
    </source>
</evidence>
<dbReference type="PROSITE" id="PS00463">
    <property type="entry name" value="ZN2_CY6_FUNGAL_1"/>
    <property type="match status" value="1"/>
</dbReference>
<dbReference type="AlphaFoldDB" id="A0AAJ0GL16"/>
<dbReference type="InterPro" id="IPR036864">
    <property type="entry name" value="Zn2-C6_fun-type_DNA-bd_sf"/>
</dbReference>
<dbReference type="InterPro" id="IPR001138">
    <property type="entry name" value="Zn2Cys6_DnaBD"/>
</dbReference>
<keyword evidence="5" id="KW-0539">Nucleus</keyword>
<evidence type="ECO:0000256" key="6">
    <source>
        <dbReference type="SAM" id="MobiDB-lite"/>
    </source>
</evidence>
<evidence type="ECO:0000256" key="1">
    <source>
        <dbReference type="ARBA" id="ARBA00004123"/>
    </source>
</evidence>
<keyword evidence="4" id="KW-0804">Transcription</keyword>
<dbReference type="GeneID" id="87884109"/>
<dbReference type="CDD" id="cd00067">
    <property type="entry name" value="GAL4"/>
    <property type="match status" value="1"/>
</dbReference>
<organism evidence="8 9">
    <name type="scientific">Chaetomium strumarium</name>
    <dbReference type="NCBI Taxonomy" id="1170767"/>
    <lineage>
        <taxon>Eukaryota</taxon>
        <taxon>Fungi</taxon>
        <taxon>Dikarya</taxon>
        <taxon>Ascomycota</taxon>
        <taxon>Pezizomycotina</taxon>
        <taxon>Sordariomycetes</taxon>
        <taxon>Sordariomycetidae</taxon>
        <taxon>Sordariales</taxon>
        <taxon>Chaetomiaceae</taxon>
        <taxon>Chaetomium</taxon>
    </lineage>
</organism>
<dbReference type="Proteomes" id="UP001273166">
    <property type="component" value="Unassembled WGS sequence"/>
</dbReference>
<gene>
    <name evidence="8" type="ORF">B0T15DRAFT_405045</name>
</gene>
<comment type="subcellular location">
    <subcellularLocation>
        <location evidence="1">Nucleus</location>
    </subcellularLocation>
</comment>
<dbReference type="EMBL" id="JAUDZG010000008">
    <property type="protein sequence ID" value="KAK3301904.1"/>
    <property type="molecule type" value="Genomic_DNA"/>
</dbReference>
<keyword evidence="3" id="KW-0238">DNA-binding</keyword>